<dbReference type="GO" id="GO:0002949">
    <property type="term" value="P:tRNA threonylcarbamoyladenosine modification"/>
    <property type="evidence" value="ECO:0007669"/>
    <property type="project" value="UniProtKB-UniRule"/>
</dbReference>
<dbReference type="EC" id="2.7.7.87" evidence="9"/>
<dbReference type="InterPro" id="IPR023535">
    <property type="entry name" value="TC-AMP_synthase"/>
</dbReference>
<evidence type="ECO:0000256" key="8">
    <source>
        <dbReference type="ARBA" id="ARBA00048366"/>
    </source>
</evidence>
<dbReference type="EMBL" id="PQGG01000031">
    <property type="protein sequence ID" value="POP52221.1"/>
    <property type="molecule type" value="Genomic_DNA"/>
</dbReference>
<dbReference type="InterPro" id="IPR017945">
    <property type="entry name" value="DHBP_synth_RibB-like_a/b_dom"/>
</dbReference>
<evidence type="ECO:0000256" key="7">
    <source>
        <dbReference type="ARBA" id="ARBA00022840"/>
    </source>
</evidence>
<dbReference type="GO" id="GO:0000049">
    <property type="term" value="F:tRNA binding"/>
    <property type="evidence" value="ECO:0007669"/>
    <property type="project" value="TreeGrafter"/>
</dbReference>
<dbReference type="GO" id="GO:0005737">
    <property type="term" value="C:cytoplasm"/>
    <property type="evidence" value="ECO:0007669"/>
    <property type="project" value="UniProtKB-SubCell"/>
</dbReference>
<evidence type="ECO:0000256" key="9">
    <source>
        <dbReference type="HAMAP-Rule" id="MF_01852"/>
    </source>
</evidence>
<evidence type="ECO:0000256" key="2">
    <source>
        <dbReference type="ARBA" id="ARBA00022490"/>
    </source>
</evidence>
<reference evidence="11" key="1">
    <citation type="submission" date="2018-01" db="EMBL/GenBank/DDBJ databases">
        <authorList>
            <person name="Yu X.-D."/>
        </authorList>
    </citation>
    <scope>NUCLEOTIDE SEQUENCE</scope>
    <source>
        <strain evidence="11">ZX-21</strain>
    </source>
</reference>
<dbReference type="SUPFAM" id="SSF55821">
    <property type="entry name" value="YrdC/RibB"/>
    <property type="match status" value="1"/>
</dbReference>
<dbReference type="AlphaFoldDB" id="A0A2S4HEV8"/>
<sequence length="188" mass="20530">MALPESYRLRRAAALLRAGAVVSHPTEAVWGLACVPWDRTAVGRILSMKNRDPAKGLVLVADCLARFDEILPNLPEAARNTVEASWPGPHTWVVPDYAWAPSWIRGSHQSVAIRVSGHPLTAALCRAANTCLVSTSANPAGYEPARTQREAQRYFGPQIDYYLPGRTGERAQPTDIRDALSGEYLRGA</sequence>
<proteinExistence type="inferred from homology"/>
<feature type="domain" description="YrdC-like" evidence="10">
    <location>
        <begin position="6"/>
        <end position="188"/>
    </location>
</feature>
<keyword evidence="6 9" id="KW-0547">Nucleotide-binding</keyword>
<evidence type="ECO:0000259" key="10">
    <source>
        <dbReference type="PROSITE" id="PS51163"/>
    </source>
</evidence>
<keyword evidence="2 9" id="KW-0963">Cytoplasm</keyword>
<protein>
    <recommendedName>
        <fullName evidence="9">Threonylcarbamoyl-AMP synthase</fullName>
        <shortName evidence="9">TC-AMP synthase</shortName>
        <ecNumber evidence="9">2.7.7.87</ecNumber>
    </recommendedName>
    <alternativeName>
        <fullName evidence="9">L-threonylcarbamoyladenylate synthase</fullName>
    </alternativeName>
    <alternativeName>
        <fullName evidence="9">t(6)A37 threonylcarbamoyladenosine biosynthesis protein TsaC</fullName>
    </alternativeName>
    <alternativeName>
        <fullName evidence="9">tRNA threonylcarbamoyladenosine biosynthesis protein TsaC</fullName>
    </alternativeName>
</protein>
<dbReference type="RefSeq" id="WP_103685020.1">
    <property type="nucleotide sequence ID" value="NZ_PQGG01000031.1"/>
</dbReference>
<keyword evidence="4 9" id="KW-0819">tRNA processing</keyword>
<evidence type="ECO:0000313" key="12">
    <source>
        <dbReference type="Proteomes" id="UP000237222"/>
    </source>
</evidence>
<dbReference type="GO" id="GO:0061710">
    <property type="term" value="F:L-threonylcarbamoyladenylate synthase"/>
    <property type="evidence" value="ECO:0007669"/>
    <property type="project" value="UniProtKB-EC"/>
</dbReference>
<keyword evidence="7 9" id="KW-0067">ATP-binding</keyword>
<dbReference type="GO" id="GO:0005524">
    <property type="term" value="F:ATP binding"/>
    <property type="evidence" value="ECO:0007669"/>
    <property type="project" value="UniProtKB-UniRule"/>
</dbReference>
<keyword evidence="3 9" id="KW-0808">Transferase</keyword>
<dbReference type="InterPro" id="IPR050156">
    <property type="entry name" value="TC-AMP_synthase_SUA5"/>
</dbReference>
<dbReference type="HAMAP" id="MF_01852">
    <property type="entry name" value="TsaC"/>
    <property type="match status" value="1"/>
</dbReference>
<dbReference type="Gene3D" id="3.90.870.10">
    <property type="entry name" value="DHBP synthase"/>
    <property type="match status" value="1"/>
</dbReference>
<comment type="caution">
    <text evidence="11">The sequence shown here is derived from an EMBL/GenBank/DDBJ whole genome shotgun (WGS) entry which is preliminary data.</text>
</comment>
<evidence type="ECO:0000256" key="5">
    <source>
        <dbReference type="ARBA" id="ARBA00022695"/>
    </source>
</evidence>
<accession>A0A2S4HEV8</accession>
<evidence type="ECO:0000256" key="3">
    <source>
        <dbReference type="ARBA" id="ARBA00022679"/>
    </source>
</evidence>
<dbReference type="PANTHER" id="PTHR17490:SF18">
    <property type="entry name" value="THREONYLCARBAMOYL-AMP SYNTHASE"/>
    <property type="match status" value="1"/>
</dbReference>
<dbReference type="PROSITE" id="PS51163">
    <property type="entry name" value="YRDC"/>
    <property type="match status" value="1"/>
</dbReference>
<gene>
    <name evidence="9" type="primary">tsaC</name>
    <name evidence="11" type="ORF">C0068_13595</name>
</gene>
<dbReference type="GO" id="GO:0003725">
    <property type="term" value="F:double-stranded RNA binding"/>
    <property type="evidence" value="ECO:0007669"/>
    <property type="project" value="InterPro"/>
</dbReference>
<comment type="function">
    <text evidence="9">Required for the formation of a threonylcarbamoyl group on adenosine at position 37 (t(6)A37) in tRNAs that read codons beginning with adenine. Catalyzes the conversion of L-threonine, HCO(3)(-)/CO(2) and ATP to give threonylcarbamoyl-AMP (TC-AMP) as the acyladenylate intermediate, with the release of diphosphate.</text>
</comment>
<dbReference type="Pfam" id="PF01300">
    <property type="entry name" value="Sua5_yciO_yrdC"/>
    <property type="match status" value="1"/>
</dbReference>
<comment type="catalytic activity">
    <reaction evidence="8 9">
        <text>L-threonine + hydrogencarbonate + ATP = L-threonylcarbamoyladenylate + diphosphate + H2O</text>
        <dbReference type="Rhea" id="RHEA:36407"/>
        <dbReference type="ChEBI" id="CHEBI:15377"/>
        <dbReference type="ChEBI" id="CHEBI:17544"/>
        <dbReference type="ChEBI" id="CHEBI:30616"/>
        <dbReference type="ChEBI" id="CHEBI:33019"/>
        <dbReference type="ChEBI" id="CHEBI:57926"/>
        <dbReference type="ChEBI" id="CHEBI:73682"/>
        <dbReference type="EC" id="2.7.7.87"/>
    </reaction>
</comment>
<evidence type="ECO:0000256" key="6">
    <source>
        <dbReference type="ARBA" id="ARBA00022741"/>
    </source>
</evidence>
<evidence type="ECO:0000313" key="11">
    <source>
        <dbReference type="EMBL" id="POP52221.1"/>
    </source>
</evidence>
<dbReference type="OrthoDB" id="9814580at2"/>
<keyword evidence="5 9" id="KW-0548">Nucleotidyltransferase</keyword>
<comment type="subcellular location">
    <subcellularLocation>
        <location evidence="1 9">Cytoplasm</location>
    </subcellularLocation>
</comment>
<comment type="similarity">
    <text evidence="9">Belongs to the SUA5 family. TsaC subfamily.</text>
</comment>
<evidence type="ECO:0000256" key="1">
    <source>
        <dbReference type="ARBA" id="ARBA00004496"/>
    </source>
</evidence>
<organism evidence="11 12">
    <name type="scientific">Zhongshania marina</name>
    <dbReference type="NCBI Taxonomy" id="2304603"/>
    <lineage>
        <taxon>Bacteria</taxon>
        <taxon>Pseudomonadati</taxon>
        <taxon>Pseudomonadota</taxon>
        <taxon>Gammaproteobacteria</taxon>
        <taxon>Cellvibrionales</taxon>
        <taxon>Spongiibacteraceae</taxon>
        <taxon>Zhongshania</taxon>
    </lineage>
</organism>
<evidence type="ECO:0000256" key="4">
    <source>
        <dbReference type="ARBA" id="ARBA00022694"/>
    </source>
</evidence>
<dbReference type="PANTHER" id="PTHR17490">
    <property type="entry name" value="SUA5"/>
    <property type="match status" value="1"/>
</dbReference>
<name>A0A2S4HEV8_9GAMM</name>
<dbReference type="Proteomes" id="UP000237222">
    <property type="component" value="Unassembled WGS sequence"/>
</dbReference>
<dbReference type="GO" id="GO:0006450">
    <property type="term" value="P:regulation of translational fidelity"/>
    <property type="evidence" value="ECO:0007669"/>
    <property type="project" value="TreeGrafter"/>
</dbReference>
<dbReference type="InterPro" id="IPR006070">
    <property type="entry name" value="Sua5-like_dom"/>
</dbReference>